<evidence type="ECO:0000259" key="7">
    <source>
        <dbReference type="PROSITE" id="PS51790"/>
    </source>
</evidence>
<evidence type="ECO:0000313" key="11">
    <source>
        <dbReference type="EMBL" id="CAE0047392.1"/>
    </source>
</evidence>
<evidence type="ECO:0000313" key="9">
    <source>
        <dbReference type="EMBL" id="CAE0047388.1"/>
    </source>
</evidence>
<dbReference type="Pfam" id="PF01641">
    <property type="entry name" value="SelR"/>
    <property type="match status" value="1"/>
</dbReference>
<dbReference type="GO" id="GO:0033743">
    <property type="term" value="F:peptide-methionine (R)-S-oxide reductase activity"/>
    <property type="evidence" value="ECO:0007669"/>
    <property type="project" value="UniProtKB-EC"/>
</dbReference>
<comment type="similarity">
    <text evidence="1 5">Belongs to the MsrB Met sulfoxide reductase family.</text>
</comment>
<dbReference type="InterPro" id="IPR028427">
    <property type="entry name" value="Met_Sox_Rdtase_MsrB"/>
</dbReference>
<keyword evidence="6" id="KW-0472">Membrane</keyword>
<feature type="transmembrane region" description="Helical" evidence="6">
    <location>
        <begin position="21"/>
        <end position="40"/>
    </location>
</feature>
<evidence type="ECO:0000313" key="10">
    <source>
        <dbReference type="EMBL" id="CAE0047390.1"/>
    </source>
</evidence>
<dbReference type="EMBL" id="HBHW01019830">
    <property type="protein sequence ID" value="CAE0047385.1"/>
    <property type="molecule type" value="Transcribed_RNA"/>
</dbReference>
<dbReference type="InterPro" id="IPR002579">
    <property type="entry name" value="Met_Sox_Rdtase_MsrB_dom"/>
</dbReference>
<evidence type="ECO:0000256" key="5">
    <source>
        <dbReference type="RuleBase" id="RU365044"/>
    </source>
</evidence>
<dbReference type="SUPFAM" id="SSF51316">
    <property type="entry name" value="Mss4-like"/>
    <property type="match status" value="1"/>
</dbReference>
<dbReference type="EC" id="1.8.4.12" evidence="5"/>
<dbReference type="EMBL" id="HBHW01019837">
    <property type="protein sequence ID" value="CAE0047392.1"/>
    <property type="molecule type" value="Transcribed_RNA"/>
</dbReference>
<dbReference type="GO" id="GO:0006979">
    <property type="term" value="P:response to oxidative stress"/>
    <property type="evidence" value="ECO:0007669"/>
    <property type="project" value="InterPro"/>
</dbReference>
<evidence type="ECO:0000256" key="1">
    <source>
        <dbReference type="ARBA" id="ARBA00007174"/>
    </source>
</evidence>
<dbReference type="PROSITE" id="PS51790">
    <property type="entry name" value="MSRB"/>
    <property type="match status" value="1"/>
</dbReference>
<reference evidence="9" key="1">
    <citation type="submission" date="2021-01" db="EMBL/GenBank/DDBJ databases">
        <authorList>
            <person name="Corre E."/>
            <person name="Pelletier E."/>
            <person name="Niang G."/>
            <person name="Scheremetjew M."/>
            <person name="Finn R."/>
            <person name="Kale V."/>
            <person name="Holt S."/>
            <person name="Cochrane G."/>
            <person name="Meng A."/>
            <person name="Brown T."/>
            <person name="Cohen L."/>
        </authorList>
    </citation>
    <scope>NUCLEOTIDE SEQUENCE</scope>
    <source>
        <strain evidence="9">CCMP 769</strain>
    </source>
</reference>
<dbReference type="EMBL" id="HBHW01019835">
    <property type="protein sequence ID" value="CAE0047390.1"/>
    <property type="molecule type" value="Transcribed_RNA"/>
</dbReference>
<keyword evidence="6" id="KW-1133">Transmembrane helix</keyword>
<dbReference type="Gene3D" id="2.170.150.20">
    <property type="entry name" value="Peptide methionine sulfoxide reductase"/>
    <property type="match status" value="1"/>
</dbReference>
<dbReference type="EMBL" id="HBHW01019833">
    <property type="protein sequence ID" value="CAE0047388.1"/>
    <property type="molecule type" value="Transcribed_RNA"/>
</dbReference>
<feature type="domain" description="MsrB" evidence="7">
    <location>
        <begin position="63"/>
        <end position="186"/>
    </location>
</feature>
<dbReference type="InterPro" id="IPR011057">
    <property type="entry name" value="Mss4-like_sf"/>
</dbReference>
<proteinExistence type="inferred from homology"/>
<evidence type="ECO:0000256" key="3">
    <source>
        <dbReference type="ARBA" id="ARBA00022833"/>
    </source>
</evidence>
<evidence type="ECO:0000256" key="4">
    <source>
        <dbReference type="ARBA" id="ARBA00023002"/>
    </source>
</evidence>
<name>A0A7S2ZRK7_9RHOD</name>
<dbReference type="PANTHER" id="PTHR46081">
    <property type="entry name" value="PEPTIDE METHIONINE SULFOXIDE REDUCTASE 2"/>
    <property type="match status" value="1"/>
</dbReference>
<dbReference type="AlphaFoldDB" id="A0A7S2ZRK7"/>
<keyword evidence="2 5" id="KW-0479">Metal-binding</keyword>
<dbReference type="GO" id="GO:0046872">
    <property type="term" value="F:metal ion binding"/>
    <property type="evidence" value="ECO:0007669"/>
    <property type="project" value="UniProtKB-KW"/>
</dbReference>
<dbReference type="GO" id="GO:0030091">
    <property type="term" value="P:protein repair"/>
    <property type="evidence" value="ECO:0007669"/>
    <property type="project" value="InterPro"/>
</dbReference>
<protein>
    <recommendedName>
        <fullName evidence="5">Peptide-methionine (R)-S-oxide reductase</fullName>
        <ecNumber evidence="5">1.8.4.12</ecNumber>
    </recommendedName>
</protein>
<dbReference type="NCBIfam" id="TIGR00357">
    <property type="entry name" value="peptide-methionine (R)-S-oxide reductase MsrB"/>
    <property type="match status" value="1"/>
</dbReference>
<evidence type="ECO:0000256" key="6">
    <source>
        <dbReference type="SAM" id="Phobius"/>
    </source>
</evidence>
<keyword evidence="4 5" id="KW-0560">Oxidoreductase</keyword>
<gene>
    <name evidence="8" type="ORF">RMAR00112_LOCUS15364</name>
    <name evidence="9" type="ORF">RMAR00112_LOCUS15367</name>
    <name evidence="10" type="ORF">RMAR00112_LOCUS15369</name>
    <name evidence="11" type="ORF">RMAR00112_LOCUS15371</name>
</gene>
<comment type="cofactor">
    <cofactor evidence="5">
        <name>Zn(2+)</name>
        <dbReference type="ChEBI" id="CHEBI:29105"/>
    </cofactor>
    <text evidence="5">Binds 1 zinc ion per subunit.</text>
</comment>
<keyword evidence="6" id="KW-0812">Transmembrane</keyword>
<evidence type="ECO:0000256" key="2">
    <source>
        <dbReference type="ARBA" id="ARBA00022723"/>
    </source>
</evidence>
<organism evidence="9">
    <name type="scientific">Rhodosorus marinus</name>
    <dbReference type="NCBI Taxonomy" id="101924"/>
    <lineage>
        <taxon>Eukaryota</taxon>
        <taxon>Rhodophyta</taxon>
        <taxon>Stylonematophyceae</taxon>
        <taxon>Stylonematales</taxon>
        <taxon>Stylonemataceae</taxon>
        <taxon>Rhodosorus</taxon>
    </lineage>
</organism>
<accession>A0A7S2ZRK7</accession>
<dbReference type="PANTHER" id="PTHR46081:SF8">
    <property type="entry name" value="PEPTIDE METHIONINE SULFOXIDE REDUCTASE 2"/>
    <property type="match status" value="1"/>
</dbReference>
<keyword evidence="3 5" id="KW-0862">Zinc</keyword>
<comment type="catalytic activity">
    <reaction evidence="5">
        <text>L-methionyl-[protein] + [thioredoxin]-disulfide + H2O = L-methionyl-(R)-S-oxide-[protein] + [thioredoxin]-dithiol</text>
        <dbReference type="Rhea" id="RHEA:24164"/>
        <dbReference type="Rhea" id="RHEA-COMP:10698"/>
        <dbReference type="Rhea" id="RHEA-COMP:10700"/>
        <dbReference type="Rhea" id="RHEA-COMP:12313"/>
        <dbReference type="Rhea" id="RHEA-COMP:12314"/>
        <dbReference type="ChEBI" id="CHEBI:15377"/>
        <dbReference type="ChEBI" id="CHEBI:16044"/>
        <dbReference type="ChEBI" id="CHEBI:29950"/>
        <dbReference type="ChEBI" id="CHEBI:45764"/>
        <dbReference type="ChEBI" id="CHEBI:50058"/>
        <dbReference type="EC" id="1.8.4.12"/>
    </reaction>
</comment>
<evidence type="ECO:0000313" key="8">
    <source>
        <dbReference type="EMBL" id="CAE0047385.1"/>
    </source>
</evidence>
<sequence>MGRALSIGNHSSRRFGVLRSVTVTVFFVLVVNAGLMSWRVKNWFTKAPNTVRDMGKFELEKTEAEWKKTLTDEEYYVLRQKGTERAGTGKLDKFYPSEGYFKCAACENPIYSAQSKFDSGCGWPAFDKHYEGSIKTVIDNSWGMRRIEIMCSKCGGHLGHVFEGERLTNTNERHCVNSISLKYDKGSGADDLKEKPLLK</sequence>